<dbReference type="InterPro" id="IPR056798">
    <property type="entry name" value="ADH_Fe_C"/>
</dbReference>
<evidence type="ECO:0000259" key="4">
    <source>
        <dbReference type="Pfam" id="PF00465"/>
    </source>
</evidence>
<keyword evidence="7" id="KW-1185">Reference proteome</keyword>
<dbReference type="CDD" id="cd08551">
    <property type="entry name" value="Fe-ADH"/>
    <property type="match status" value="1"/>
</dbReference>
<accession>A0ABS4GP87</accession>
<keyword evidence="3" id="KW-0520">NAD</keyword>
<gene>
    <name evidence="6" type="ORF">J2Z37_002084</name>
</gene>
<comment type="similarity">
    <text evidence="1">Belongs to the iron-containing alcohol dehydrogenase family.</text>
</comment>
<proteinExistence type="inferred from homology"/>
<sequence>MISNFICPTEIFLGAGSLKQIKAIIQQEQFRRAMIVTDKGVLNAGLIQPIMDELAEVNCEASVFDGVEPNPTDIVVNQAFVALTNERPDLLIAVGGGSSMDTAKAIGILATNGGDIIDFRGVGKVKEPILPVIAIPTTAGTGSEVTTVTVITDTKMKLKYSVGGRNVAARWALVDPELTLTVPPHVTAATGVDALTHAIEAFTSKMSYSVTDSLAKESIRMIAENLRTAVYQGNNLEARSKMLEGSLIAGLAFNNAKLGLCHALCNPLGAHFNVPHGVANAILLPHSTRFNLPARTAKYAEVAKLMGESTEGLSLSEAAEKAVTAIERLIKDVNVPAKLSLVGVTEDFLPRMVEECADNPLVSINPRTATKDDLLQIYKNAF</sequence>
<dbReference type="Pfam" id="PF25137">
    <property type="entry name" value="ADH_Fe_C"/>
    <property type="match status" value="1"/>
</dbReference>
<organism evidence="6 7">
    <name type="scientific">Ammoniphilus resinae</name>
    <dbReference type="NCBI Taxonomy" id="861532"/>
    <lineage>
        <taxon>Bacteria</taxon>
        <taxon>Bacillati</taxon>
        <taxon>Bacillota</taxon>
        <taxon>Bacilli</taxon>
        <taxon>Bacillales</taxon>
        <taxon>Paenibacillaceae</taxon>
        <taxon>Aneurinibacillus group</taxon>
        <taxon>Ammoniphilus</taxon>
    </lineage>
</organism>
<evidence type="ECO:0000256" key="2">
    <source>
        <dbReference type="ARBA" id="ARBA00023002"/>
    </source>
</evidence>
<name>A0ABS4GP87_9BACL</name>
<reference evidence="6 7" key="1">
    <citation type="submission" date="2021-03" db="EMBL/GenBank/DDBJ databases">
        <title>Genomic Encyclopedia of Type Strains, Phase IV (KMG-IV): sequencing the most valuable type-strain genomes for metagenomic binning, comparative biology and taxonomic classification.</title>
        <authorList>
            <person name="Goeker M."/>
        </authorList>
    </citation>
    <scope>NUCLEOTIDE SEQUENCE [LARGE SCALE GENOMIC DNA]</scope>
    <source>
        <strain evidence="6 7">DSM 24738</strain>
    </source>
</reference>
<feature type="domain" description="Fe-containing alcohol dehydrogenase-like C-terminal" evidence="5">
    <location>
        <begin position="187"/>
        <end position="382"/>
    </location>
</feature>
<protein>
    <submittedName>
        <fullName evidence="6">Alcohol dehydrogenase class IV</fullName>
    </submittedName>
</protein>
<dbReference type="SUPFAM" id="SSF56796">
    <property type="entry name" value="Dehydroquinate synthase-like"/>
    <property type="match status" value="1"/>
</dbReference>
<evidence type="ECO:0000256" key="3">
    <source>
        <dbReference type="ARBA" id="ARBA00023027"/>
    </source>
</evidence>
<dbReference type="RefSeq" id="WP_209810152.1">
    <property type="nucleotide sequence ID" value="NZ_JAGGKT010000005.1"/>
</dbReference>
<dbReference type="Gene3D" id="3.40.50.1970">
    <property type="match status" value="1"/>
</dbReference>
<comment type="caution">
    <text evidence="6">The sequence shown here is derived from an EMBL/GenBank/DDBJ whole genome shotgun (WGS) entry which is preliminary data.</text>
</comment>
<dbReference type="PANTHER" id="PTHR11496">
    <property type="entry name" value="ALCOHOL DEHYDROGENASE"/>
    <property type="match status" value="1"/>
</dbReference>
<evidence type="ECO:0000259" key="5">
    <source>
        <dbReference type="Pfam" id="PF25137"/>
    </source>
</evidence>
<evidence type="ECO:0000313" key="6">
    <source>
        <dbReference type="EMBL" id="MBP1932083.1"/>
    </source>
</evidence>
<dbReference type="InterPro" id="IPR018211">
    <property type="entry name" value="ADH_Fe_CS"/>
</dbReference>
<keyword evidence="2" id="KW-0560">Oxidoreductase</keyword>
<dbReference type="InterPro" id="IPR039697">
    <property type="entry name" value="Alcohol_dehydrogenase_Fe"/>
</dbReference>
<feature type="domain" description="Alcohol dehydrogenase iron-type/glycerol dehydrogenase GldA" evidence="4">
    <location>
        <begin position="8"/>
        <end position="176"/>
    </location>
</feature>
<dbReference type="Proteomes" id="UP001519343">
    <property type="component" value="Unassembled WGS sequence"/>
</dbReference>
<evidence type="ECO:0000313" key="7">
    <source>
        <dbReference type="Proteomes" id="UP001519343"/>
    </source>
</evidence>
<dbReference type="PANTHER" id="PTHR11496:SF102">
    <property type="entry name" value="ALCOHOL DEHYDROGENASE 4"/>
    <property type="match status" value="1"/>
</dbReference>
<dbReference type="InterPro" id="IPR001670">
    <property type="entry name" value="ADH_Fe/GldA"/>
</dbReference>
<evidence type="ECO:0000256" key="1">
    <source>
        <dbReference type="ARBA" id="ARBA00007358"/>
    </source>
</evidence>
<dbReference type="Pfam" id="PF00465">
    <property type="entry name" value="Fe-ADH"/>
    <property type="match status" value="1"/>
</dbReference>
<dbReference type="PROSITE" id="PS00913">
    <property type="entry name" value="ADH_IRON_1"/>
    <property type="match status" value="1"/>
</dbReference>
<dbReference type="EMBL" id="JAGGKT010000005">
    <property type="protein sequence ID" value="MBP1932083.1"/>
    <property type="molecule type" value="Genomic_DNA"/>
</dbReference>
<dbReference type="Gene3D" id="1.20.1090.10">
    <property type="entry name" value="Dehydroquinate synthase-like - alpha domain"/>
    <property type="match status" value="1"/>
</dbReference>